<sequence>MPWGAGAVSLELVVLAIAAATCWASPFVYKYLKGECQEDGARFFSVVPSNRTRGNGHKLTCRKFHLDMRKNFHRLEQVTPRDVESPSQ</sequence>
<dbReference type="OrthoDB" id="9343979at2759"/>
<accession>A0A8K1GQ06</accession>
<feature type="chain" id="PRO_5035459075" description="Secreted protein" evidence="1">
    <location>
        <begin position="25"/>
        <end position="88"/>
    </location>
</feature>
<feature type="signal peptide" evidence="1">
    <location>
        <begin position="1"/>
        <end position="24"/>
    </location>
</feature>
<keyword evidence="3" id="KW-1185">Reference proteome</keyword>
<reference evidence="2" key="1">
    <citation type="submission" date="2019-04" db="EMBL/GenBank/DDBJ databases">
        <title>Genome assembly of Zosterops borbonicus 15179.</title>
        <authorList>
            <person name="Leroy T."/>
            <person name="Anselmetti Y."/>
            <person name="Tilak M.-K."/>
            <person name="Nabholz B."/>
        </authorList>
    </citation>
    <scope>NUCLEOTIDE SEQUENCE</scope>
    <source>
        <strain evidence="2">HGM_15179</strain>
        <tissue evidence="2">Muscle</tissue>
    </source>
</reference>
<proteinExistence type="predicted"/>
<name>A0A8K1GQ06_9PASS</name>
<keyword evidence="1" id="KW-0732">Signal</keyword>
<evidence type="ECO:0000256" key="1">
    <source>
        <dbReference type="SAM" id="SignalP"/>
    </source>
</evidence>
<organism evidence="2 3">
    <name type="scientific">Zosterops borbonicus</name>
    <dbReference type="NCBI Taxonomy" id="364589"/>
    <lineage>
        <taxon>Eukaryota</taxon>
        <taxon>Metazoa</taxon>
        <taxon>Chordata</taxon>
        <taxon>Craniata</taxon>
        <taxon>Vertebrata</taxon>
        <taxon>Euteleostomi</taxon>
        <taxon>Archelosauria</taxon>
        <taxon>Archosauria</taxon>
        <taxon>Dinosauria</taxon>
        <taxon>Saurischia</taxon>
        <taxon>Theropoda</taxon>
        <taxon>Coelurosauria</taxon>
        <taxon>Aves</taxon>
        <taxon>Neognathae</taxon>
        <taxon>Neoaves</taxon>
        <taxon>Telluraves</taxon>
        <taxon>Australaves</taxon>
        <taxon>Passeriformes</taxon>
        <taxon>Sylvioidea</taxon>
        <taxon>Zosteropidae</taxon>
        <taxon>Zosterops</taxon>
    </lineage>
</organism>
<gene>
    <name evidence="2" type="ORF">HGM15179_005304</name>
</gene>
<dbReference type="AlphaFoldDB" id="A0A8K1GQ06"/>
<dbReference type="EMBL" id="SWJQ01000111">
    <property type="protein sequence ID" value="TRZ21821.1"/>
    <property type="molecule type" value="Genomic_DNA"/>
</dbReference>
<evidence type="ECO:0000313" key="3">
    <source>
        <dbReference type="Proteomes" id="UP000796761"/>
    </source>
</evidence>
<protein>
    <recommendedName>
        <fullName evidence="4">Secreted protein</fullName>
    </recommendedName>
</protein>
<dbReference type="Proteomes" id="UP000796761">
    <property type="component" value="Unassembled WGS sequence"/>
</dbReference>
<evidence type="ECO:0008006" key="4">
    <source>
        <dbReference type="Google" id="ProtNLM"/>
    </source>
</evidence>
<evidence type="ECO:0000313" key="2">
    <source>
        <dbReference type="EMBL" id="TRZ21821.1"/>
    </source>
</evidence>
<comment type="caution">
    <text evidence="2">The sequence shown here is derived from an EMBL/GenBank/DDBJ whole genome shotgun (WGS) entry which is preliminary data.</text>
</comment>